<comment type="caution">
    <text evidence="1">The sequence shown here is derived from an EMBL/GenBank/DDBJ whole genome shotgun (WGS) entry which is preliminary data.</text>
</comment>
<accession>W7BZA2</accession>
<dbReference type="RefSeq" id="WP_036081898.1">
    <property type="nucleotide sequence ID" value="NZ_AODE01000038.1"/>
</dbReference>
<dbReference type="PATRIC" id="fig|1265820.5.peg.3251"/>
<dbReference type="Proteomes" id="UP000019254">
    <property type="component" value="Unassembled WGS sequence"/>
</dbReference>
<evidence type="ECO:0000313" key="1">
    <source>
        <dbReference type="EMBL" id="EUJ25623.1"/>
    </source>
</evidence>
<proteinExistence type="predicted"/>
<dbReference type="AlphaFoldDB" id="W7BZA2"/>
<sequence length="61" mass="7038">MSAIPMQYPNLEQYYMDVKEIANASYILNEGLDRKNKVCTIKEKHTGGMSDDKKSETNMYT</sequence>
<name>W7BZA2_9LIST</name>
<reference evidence="1 2" key="1">
    <citation type="journal article" date="2014" name="Int. J. Syst. Evol. Microbiol.">
        <title>Listeria floridensis sp. nov., Listeria aquatica sp. nov., Listeria cornellensis sp. nov., Listeria riparia sp. nov. and Listeria grandensis sp. nov., from agricultural and natural environments.</title>
        <authorList>
            <person name="den Bakker H.C."/>
            <person name="Warchocki S."/>
            <person name="Wright E.M."/>
            <person name="Allred A.F."/>
            <person name="Ahlstrom C."/>
            <person name="Manuel C.S."/>
            <person name="Stasiewicz M.J."/>
            <person name="Burrell A."/>
            <person name="Roof S."/>
            <person name="Strawn L."/>
            <person name="Fortes E.D."/>
            <person name="Nightingale K.K."/>
            <person name="Kephart D."/>
            <person name="Wiedmann M."/>
        </authorList>
    </citation>
    <scope>NUCLEOTIDE SEQUENCE [LARGE SCALE GENOMIC DNA]</scope>
    <source>
        <strain evidence="2">FSL F6-969</strain>
    </source>
</reference>
<organism evidence="1 2">
    <name type="scientific">Listeria cornellensis FSL F6-0969</name>
    <dbReference type="NCBI Taxonomy" id="1265820"/>
    <lineage>
        <taxon>Bacteria</taxon>
        <taxon>Bacillati</taxon>
        <taxon>Bacillota</taxon>
        <taxon>Bacilli</taxon>
        <taxon>Bacillales</taxon>
        <taxon>Listeriaceae</taxon>
        <taxon>Listeria</taxon>
    </lineage>
</organism>
<protein>
    <submittedName>
        <fullName evidence="1">Uncharacterized protein</fullName>
    </submittedName>
</protein>
<dbReference type="STRING" id="1265820.PCORN_16420"/>
<keyword evidence="2" id="KW-1185">Reference proteome</keyword>
<evidence type="ECO:0000313" key="2">
    <source>
        <dbReference type="Proteomes" id="UP000019254"/>
    </source>
</evidence>
<dbReference type="EMBL" id="AODE01000038">
    <property type="protein sequence ID" value="EUJ25623.1"/>
    <property type="molecule type" value="Genomic_DNA"/>
</dbReference>
<gene>
    <name evidence="1" type="ORF">PCORN_16420</name>
</gene>